<comment type="caution">
    <text evidence="1">The sequence shown here is derived from an EMBL/GenBank/DDBJ whole genome shotgun (WGS) entry which is preliminary data.</text>
</comment>
<dbReference type="EMBL" id="JBHSIU010000001">
    <property type="protein sequence ID" value="MFC4996212.1"/>
    <property type="molecule type" value="Genomic_DNA"/>
</dbReference>
<proteinExistence type="predicted"/>
<name>A0ABV9VJQ9_9ACTN</name>
<keyword evidence="2" id="KW-1185">Reference proteome</keyword>
<sequence>MSVWDELTPEQCAVMTLATEETYLNGVIYCHNFLVHRVTTDGAAIAPPISEAAVRSLIPHFAQVVADLMERNWIEIREPYDGVEKRRTHVGGAGSGEVG</sequence>
<evidence type="ECO:0000313" key="1">
    <source>
        <dbReference type="EMBL" id="MFC4996212.1"/>
    </source>
</evidence>
<gene>
    <name evidence="1" type="ORF">ACFPIJ_00010</name>
</gene>
<organism evidence="1 2">
    <name type="scientific">Dactylosporangium cerinum</name>
    <dbReference type="NCBI Taxonomy" id="1434730"/>
    <lineage>
        <taxon>Bacteria</taxon>
        <taxon>Bacillati</taxon>
        <taxon>Actinomycetota</taxon>
        <taxon>Actinomycetes</taxon>
        <taxon>Micromonosporales</taxon>
        <taxon>Micromonosporaceae</taxon>
        <taxon>Dactylosporangium</taxon>
    </lineage>
</organism>
<dbReference type="RefSeq" id="WP_380112407.1">
    <property type="nucleotide sequence ID" value="NZ_JBHSIU010000001.1"/>
</dbReference>
<reference evidence="2" key="1">
    <citation type="journal article" date="2019" name="Int. J. Syst. Evol. Microbiol.">
        <title>The Global Catalogue of Microorganisms (GCM) 10K type strain sequencing project: providing services to taxonomists for standard genome sequencing and annotation.</title>
        <authorList>
            <consortium name="The Broad Institute Genomics Platform"/>
            <consortium name="The Broad Institute Genome Sequencing Center for Infectious Disease"/>
            <person name="Wu L."/>
            <person name="Ma J."/>
        </authorList>
    </citation>
    <scope>NUCLEOTIDE SEQUENCE [LARGE SCALE GENOMIC DNA]</scope>
    <source>
        <strain evidence="2">CGMCC 4.7152</strain>
    </source>
</reference>
<evidence type="ECO:0000313" key="2">
    <source>
        <dbReference type="Proteomes" id="UP001595912"/>
    </source>
</evidence>
<accession>A0ABV9VJQ9</accession>
<dbReference type="Proteomes" id="UP001595912">
    <property type="component" value="Unassembled WGS sequence"/>
</dbReference>
<protein>
    <submittedName>
        <fullName evidence="1">Uncharacterized protein</fullName>
    </submittedName>
</protein>